<keyword evidence="4" id="KW-0862">Zinc</keyword>
<dbReference type="GO" id="GO:0033314">
    <property type="term" value="P:mitotic DNA replication checkpoint signaling"/>
    <property type="evidence" value="ECO:0007669"/>
    <property type="project" value="TreeGrafter"/>
</dbReference>
<accession>A0A2T3B1Y1</accession>
<proteinExistence type="predicted"/>
<evidence type="ECO:0000256" key="3">
    <source>
        <dbReference type="ARBA" id="ARBA00022771"/>
    </source>
</evidence>
<evidence type="ECO:0000313" key="8">
    <source>
        <dbReference type="EMBL" id="PSS18557.1"/>
    </source>
</evidence>
<dbReference type="InParanoid" id="A0A2T3B1Y1"/>
<dbReference type="InterPro" id="IPR036236">
    <property type="entry name" value="Znf_C2H2_sf"/>
</dbReference>
<dbReference type="OrthoDB" id="77607at2759"/>
<feature type="compositionally biased region" description="Basic and acidic residues" evidence="7">
    <location>
        <begin position="196"/>
        <end position="211"/>
    </location>
</feature>
<dbReference type="RefSeq" id="XP_024720909.1">
    <property type="nucleotide sequence ID" value="XM_024866670.1"/>
</dbReference>
<evidence type="ECO:0000256" key="7">
    <source>
        <dbReference type="SAM" id="MobiDB-lite"/>
    </source>
</evidence>
<dbReference type="PANTHER" id="PTHR13278:SF0">
    <property type="entry name" value="ZINC FINGER PROTEIN 830"/>
    <property type="match status" value="1"/>
</dbReference>
<gene>
    <name evidence="8" type="ORF">M430DRAFT_35057</name>
</gene>
<keyword evidence="3" id="KW-0863">Zinc-finger</keyword>
<keyword evidence="5" id="KW-0175">Coiled coil</keyword>
<protein>
    <submittedName>
        <fullName evidence="8">Uncharacterized protein</fullName>
    </submittedName>
</protein>
<sequence>MADVRALLKNERAARKIHHKHASYSATGTLLCTVCRLQLKSESLWDGHLRSAGHIMRLQKLEDSEQRPEPTTPEAAPNVDGNKKRKASDDEDTTRKRTKAAGGLPEGFFDAGEEQEPEAPAVQTPRKNEMRIPSRPATPLKPTEAKPTEVNPKIPEVNEDEWAAFEADIAAAEVPAATSYTEGVISAPAMSAAELAAKEKEEENKRKREQLEAELEGDKEDAARKLEDEFEEMEGLEQRVKKLREKREALRRKESVVGLVEAPPIPPPEGSGTHEEDEEDDDDDADDDDWDGFRMRG</sequence>
<dbReference type="GO" id="GO:0044773">
    <property type="term" value="P:mitotic DNA damage checkpoint signaling"/>
    <property type="evidence" value="ECO:0007669"/>
    <property type="project" value="TreeGrafter"/>
</dbReference>
<keyword evidence="9" id="KW-1185">Reference proteome</keyword>
<dbReference type="GO" id="GO:0003676">
    <property type="term" value="F:nucleic acid binding"/>
    <property type="evidence" value="ECO:0007669"/>
    <property type="project" value="InterPro"/>
</dbReference>
<feature type="region of interest" description="Disordered" evidence="7">
    <location>
        <begin position="61"/>
        <end position="155"/>
    </location>
</feature>
<feature type="compositionally biased region" description="Acidic residues" evidence="7">
    <location>
        <begin position="275"/>
        <end position="290"/>
    </location>
</feature>
<dbReference type="AlphaFoldDB" id="A0A2T3B1Y1"/>
<dbReference type="SUPFAM" id="SSF57667">
    <property type="entry name" value="beta-beta-alpha zinc fingers"/>
    <property type="match status" value="1"/>
</dbReference>
<dbReference type="Proteomes" id="UP000241818">
    <property type="component" value="Unassembled WGS sequence"/>
</dbReference>
<dbReference type="InterPro" id="IPR040050">
    <property type="entry name" value="ZNF830-like"/>
</dbReference>
<evidence type="ECO:0000256" key="2">
    <source>
        <dbReference type="ARBA" id="ARBA00022723"/>
    </source>
</evidence>
<comment type="subcellular location">
    <subcellularLocation>
        <location evidence="1">Nucleus</location>
    </subcellularLocation>
</comment>
<dbReference type="GO" id="GO:0008270">
    <property type="term" value="F:zinc ion binding"/>
    <property type="evidence" value="ECO:0007669"/>
    <property type="project" value="UniProtKB-KW"/>
</dbReference>
<dbReference type="PANTHER" id="PTHR13278">
    <property type="entry name" value="ZINC FINGER PROTEIN 830"/>
    <property type="match status" value="1"/>
</dbReference>
<feature type="region of interest" description="Disordered" evidence="7">
    <location>
        <begin position="251"/>
        <end position="297"/>
    </location>
</feature>
<keyword evidence="2" id="KW-0479">Metal-binding</keyword>
<evidence type="ECO:0000256" key="5">
    <source>
        <dbReference type="ARBA" id="ARBA00023054"/>
    </source>
</evidence>
<evidence type="ECO:0000256" key="4">
    <source>
        <dbReference type="ARBA" id="ARBA00022833"/>
    </source>
</evidence>
<dbReference type="STRING" id="857342.A0A2T3B1Y1"/>
<reference evidence="8 9" key="1">
    <citation type="journal article" date="2018" name="New Phytol.">
        <title>Comparative genomics and transcriptomics depict ericoid mycorrhizal fungi as versatile saprotrophs and plant mutualists.</title>
        <authorList>
            <person name="Martino E."/>
            <person name="Morin E."/>
            <person name="Grelet G.A."/>
            <person name="Kuo A."/>
            <person name="Kohler A."/>
            <person name="Daghino S."/>
            <person name="Barry K.W."/>
            <person name="Cichocki N."/>
            <person name="Clum A."/>
            <person name="Dockter R.B."/>
            <person name="Hainaut M."/>
            <person name="Kuo R.C."/>
            <person name="LaButti K."/>
            <person name="Lindahl B.D."/>
            <person name="Lindquist E.A."/>
            <person name="Lipzen A."/>
            <person name="Khouja H.R."/>
            <person name="Magnuson J."/>
            <person name="Murat C."/>
            <person name="Ohm R.A."/>
            <person name="Singer S.W."/>
            <person name="Spatafora J.W."/>
            <person name="Wang M."/>
            <person name="Veneault-Fourrey C."/>
            <person name="Henrissat B."/>
            <person name="Grigoriev I.V."/>
            <person name="Martin F.M."/>
            <person name="Perotto S."/>
        </authorList>
    </citation>
    <scope>NUCLEOTIDE SEQUENCE [LARGE SCALE GENOMIC DNA]</scope>
    <source>
        <strain evidence="8 9">ATCC 22711</strain>
    </source>
</reference>
<dbReference type="GO" id="GO:0033260">
    <property type="term" value="P:nuclear DNA replication"/>
    <property type="evidence" value="ECO:0007669"/>
    <property type="project" value="TreeGrafter"/>
</dbReference>
<dbReference type="GO" id="GO:0005681">
    <property type="term" value="C:spliceosomal complex"/>
    <property type="evidence" value="ECO:0007669"/>
    <property type="project" value="InterPro"/>
</dbReference>
<dbReference type="EMBL" id="KZ679011">
    <property type="protein sequence ID" value="PSS18557.1"/>
    <property type="molecule type" value="Genomic_DNA"/>
</dbReference>
<evidence type="ECO:0000256" key="6">
    <source>
        <dbReference type="ARBA" id="ARBA00023242"/>
    </source>
</evidence>
<evidence type="ECO:0000313" key="9">
    <source>
        <dbReference type="Proteomes" id="UP000241818"/>
    </source>
</evidence>
<evidence type="ECO:0000256" key="1">
    <source>
        <dbReference type="ARBA" id="ARBA00004123"/>
    </source>
</evidence>
<organism evidence="8 9">
    <name type="scientific">Amorphotheca resinae ATCC 22711</name>
    <dbReference type="NCBI Taxonomy" id="857342"/>
    <lineage>
        <taxon>Eukaryota</taxon>
        <taxon>Fungi</taxon>
        <taxon>Dikarya</taxon>
        <taxon>Ascomycota</taxon>
        <taxon>Pezizomycotina</taxon>
        <taxon>Leotiomycetes</taxon>
        <taxon>Helotiales</taxon>
        <taxon>Amorphothecaceae</taxon>
        <taxon>Amorphotheca</taxon>
    </lineage>
</organism>
<feature type="region of interest" description="Disordered" evidence="7">
    <location>
        <begin position="194"/>
        <end position="226"/>
    </location>
</feature>
<dbReference type="GeneID" id="36574751"/>
<name>A0A2T3B1Y1_AMORE</name>
<keyword evidence="6" id="KW-0539">Nucleus</keyword>